<evidence type="ECO:0000313" key="1">
    <source>
        <dbReference type="EMBL" id="PTB37242.1"/>
    </source>
</evidence>
<dbReference type="AlphaFoldDB" id="A0A2T3YXH1"/>
<evidence type="ECO:0000313" key="2">
    <source>
        <dbReference type="Proteomes" id="UP000240493"/>
    </source>
</evidence>
<organism evidence="1 2">
    <name type="scientific">Trichoderma asperellum (strain ATCC 204424 / CBS 433.97 / NBRC 101777)</name>
    <dbReference type="NCBI Taxonomy" id="1042311"/>
    <lineage>
        <taxon>Eukaryota</taxon>
        <taxon>Fungi</taxon>
        <taxon>Dikarya</taxon>
        <taxon>Ascomycota</taxon>
        <taxon>Pezizomycotina</taxon>
        <taxon>Sordariomycetes</taxon>
        <taxon>Hypocreomycetidae</taxon>
        <taxon>Hypocreales</taxon>
        <taxon>Hypocreaceae</taxon>
        <taxon>Trichoderma</taxon>
    </lineage>
</organism>
<dbReference type="Proteomes" id="UP000240493">
    <property type="component" value="Unassembled WGS sequence"/>
</dbReference>
<accession>A0A2T3YXH1</accession>
<keyword evidence="2" id="KW-1185">Reference proteome</keyword>
<gene>
    <name evidence="1" type="ORF">M441DRAFT_264219</name>
</gene>
<protein>
    <submittedName>
        <fullName evidence="1">Uncharacterized protein</fullName>
    </submittedName>
</protein>
<proteinExistence type="predicted"/>
<reference evidence="1 2" key="1">
    <citation type="submission" date="2016-07" db="EMBL/GenBank/DDBJ databases">
        <title>Multiple horizontal gene transfer events from other fungi enriched the ability of initially mycotrophic Trichoderma (Ascomycota) to feed on dead plant biomass.</title>
        <authorList>
            <consortium name="DOE Joint Genome Institute"/>
            <person name="Aerts A."/>
            <person name="Atanasova L."/>
            <person name="Chenthamara K."/>
            <person name="Zhang J."/>
            <person name="Grujic M."/>
            <person name="Henrissat B."/>
            <person name="Kuo A."/>
            <person name="Salamov A."/>
            <person name="Lipzen A."/>
            <person name="Labutti K."/>
            <person name="Barry K."/>
            <person name="Miao Y."/>
            <person name="Rahimi M.J."/>
            <person name="Shen Q."/>
            <person name="Grigoriev I.V."/>
            <person name="Kubicek C.P."/>
            <person name="Druzhinina I.S."/>
        </authorList>
    </citation>
    <scope>NUCLEOTIDE SEQUENCE [LARGE SCALE GENOMIC DNA]</scope>
    <source>
        <strain evidence="1 2">CBS 433.97</strain>
    </source>
</reference>
<dbReference type="EMBL" id="KZ679268">
    <property type="protein sequence ID" value="PTB37242.1"/>
    <property type="molecule type" value="Genomic_DNA"/>
</dbReference>
<name>A0A2T3YXH1_TRIA4</name>
<sequence>MTDPLLACFCRCSFFGSPLRHALQQRKPPPANHQPVLDRNARWLTAVAQVKIRLAAGLSLPLRSLARSLVPADLLRLAVFPRPGERWSPGSALLSTRISLQRRSMHTYRPTQGHHPREKGPSFFPTFCRSHSRFCCSCPGTHLLLTSLALPGITNPPRSPSQHISVSCHLISSLISTSTATRATAAHLAIPCSRCQA</sequence>